<keyword evidence="3" id="KW-1185">Reference proteome</keyword>
<protein>
    <submittedName>
        <fullName evidence="2">Uncharacterized protein</fullName>
    </submittedName>
</protein>
<dbReference type="Proteomes" id="UP000004310">
    <property type="component" value="Unassembled WGS sequence"/>
</dbReference>
<evidence type="ECO:0000256" key="1">
    <source>
        <dbReference type="SAM" id="SignalP"/>
    </source>
</evidence>
<feature type="chain" id="PRO_5004172293" evidence="1">
    <location>
        <begin position="25"/>
        <end position="157"/>
    </location>
</feature>
<reference evidence="2 3" key="1">
    <citation type="journal article" date="2010" name="J. Bacteriol.">
        <title>Genome sequence of Fulvimarina pelagi HTCC2506T, a Mn(II)-oxidizing alphaproteobacterium possessing an aerobic anoxygenic photosynthetic gene cluster and Xanthorhodopsin.</title>
        <authorList>
            <person name="Kang I."/>
            <person name="Oh H.M."/>
            <person name="Lim S.I."/>
            <person name="Ferriera S."/>
            <person name="Giovannoni S.J."/>
            <person name="Cho J.C."/>
        </authorList>
    </citation>
    <scope>NUCLEOTIDE SEQUENCE [LARGE SCALE GENOMIC DNA]</scope>
    <source>
        <strain evidence="2 3">HTCC2506</strain>
    </source>
</reference>
<feature type="signal peptide" evidence="1">
    <location>
        <begin position="1"/>
        <end position="24"/>
    </location>
</feature>
<evidence type="ECO:0000313" key="3">
    <source>
        <dbReference type="Proteomes" id="UP000004310"/>
    </source>
</evidence>
<dbReference type="HOGENOM" id="CLU_119399_0_0_5"/>
<organism evidence="2 3">
    <name type="scientific">Fulvimarina pelagi HTCC2506</name>
    <dbReference type="NCBI Taxonomy" id="314231"/>
    <lineage>
        <taxon>Bacteria</taxon>
        <taxon>Pseudomonadati</taxon>
        <taxon>Pseudomonadota</taxon>
        <taxon>Alphaproteobacteria</taxon>
        <taxon>Hyphomicrobiales</taxon>
        <taxon>Aurantimonadaceae</taxon>
        <taxon>Fulvimarina</taxon>
    </lineage>
</organism>
<comment type="caution">
    <text evidence="2">The sequence shown here is derived from an EMBL/GenBank/DDBJ whole genome shotgun (WGS) entry which is preliminary data.</text>
</comment>
<proteinExistence type="predicted"/>
<dbReference type="AlphaFoldDB" id="Q0G3F6"/>
<gene>
    <name evidence="2" type="ORF">FP2506_15619</name>
</gene>
<accession>Q0G3F6</accession>
<name>Q0G3F6_9HYPH</name>
<dbReference type="RefSeq" id="WP_007068248.1">
    <property type="nucleotide sequence ID" value="NZ_DS022272.1"/>
</dbReference>
<evidence type="ECO:0000313" key="2">
    <source>
        <dbReference type="EMBL" id="EAU41875.1"/>
    </source>
</evidence>
<sequence>MNVKRAIGAAWFALAAMLAGPAPAQSLDAIERYKADLAETCRDADLGALVLHEGFETRKDLTGDGIPDVILSQHSAVCERAASVFCGSGGCNIAIFRATGGGYENIFEILTQSFELTDVEGKPVIYLGMHGTNCGGSGADPCEKFFTWNGTKFVEFR</sequence>
<dbReference type="eggNOG" id="ENOG5033E0H">
    <property type="taxonomic scope" value="Bacteria"/>
</dbReference>
<keyword evidence="1" id="KW-0732">Signal</keyword>
<dbReference type="EMBL" id="AATP01000002">
    <property type="protein sequence ID" value="EAU41875.1"/>
    <property type="molecule type" value="Genomic_DNA"/>
</dbReference>
<dbReference type="STRING" id="217511.GCA_001463845_02770"/>